<keyword evidence="3" id="KW-0418">Kinase</keyword>
<evidence type="ECO:0000313" key="4">
    <source>
        <dbReference type="Proteomes" id="UP000624041"/>
    </source>
</evidence>
<dbReference type="GO" id="GO:1990169">
    <property type="term" value="P:stress response to copper ion"/>
    <property type="evidence" value="ECO:0007669"/>
    <property type="project" value="TreeGrafter"/>
</dbReference>
<accession>A0A918D3S1</accession>
<dbReference type="Proteomes" id="UP000624041">
    <property type="component" value="Unassembled WGS sequence"/>
</dbReference>
<dbReference type="InterPro" id="IPR025542">
    <property type="entry name" value="YacH"/>
</dbReference>
<reference evidence="3" key="1">
    <citation type="journal article" date="2014" name="Int. J. Syst. Evol. Microbiol.">
        <title>Complete genome sequence of Corynebacterium casei LMG S-19264T (=DSM 44701T), isolated from a smear-ripened cheese.</title>
        <authorList>
            <consortium name="US DOE Joint Genome Institute (JGI-PGF)"/>
            <person name="Walter F."/>
            <person name="Albersmeier A."/>
            <person name="Kalinowski J."/>
            <person name="Ruckert C."/>
        </authorList>
    </citation>
    <scope>NUCLEOTIDE SEQUENCE</scope>
    <source>
        <strain evidence="3">JCM 17251</strain>
    </source>
</reference>
<comment type="caution">
    <text evidence="3">The sequence shown here is derived from an EMBL/GenBank/DDBJ whole genome shotgun (WGS) entry which is preliminary data.</text>
</comment>
<dbReference type="PANTHER" id="PTHR38430:SF1">
    <property type="entry name" value="PROTEIN-ARGININE KINASE ACTIVATOR PROTEIN"/>
    <property type="match status" value="1"/>
</dbReference>
<keyword evidence="3" id="KW-0808">Transferase</keyword>
<dbReference type="AlphaFoldDB" id="A0A918D3S1"/>
<dbReference type="GO" id="GO:0005507">
    <property type="term" value="F:copper ion binding"/>
    <property type="evidence" value="ECO:0007669"/>
    <property type="project" value="TreeGrafter"/>
</dbReference>
<dbReference type="EMBL" id="BMOS01000024">
    <property type="protein sequence ID" value="GGN62877.1"/>
    <property type="molecule type" value="Genomic_DNA"/>
</dbReference>
<sequence>MRVECQECQKRPATVYFKRVINGEKKEVRVCEVCAQEKGYMQSQDQGSSLHDLLTGLFNFDSYPFGAHVADTKQTKELQCPNCKLTFSTFKEMGKFGCATCYETFSESLSPILRRVHAGNTTHAGKIPKRTGGNIQKKRKLEEYRNQMKKLIEQEAFEEAAVLRDKIKALETDEAVKRGESEG</sequence>
<dbReference type="RefSeq" id="WP_308425608.1">
    <property type="nucleotide sequence ID" value="NZ_BMOS01000024.1"/>
</dbReference>
<dbReference type="GO" id="GO:0050897">
    <property type="term" value="F:cobalt ion binding"/>
    <property type="evidence" value="ECO:0007669"/>
    <property type="project" value="TreeGrafter"/>
</dbReference>
<evidence type="ECO:0000256" key="1">
    <source>
        <dbReference type="SAM" id="Coils"/>
    </source>
</evidence>
<dbReference type="GO" id="GO:0008270">
    <property type="term" value="F:zinc ion binding"/>
    <property type="evidence" value="ECO:0007669"/>
    <property type="project" value="TreeGrafter"/>
</dbReference>
<evidence type="ECO:0000259" key="2">
    <source>
        <dbReference type="PROSITE" id="PS50151"/>
    </source>
</evidence>
<evidence type="ECO:0000313" key="3">
    <source>
        <dbReference type="EMBL" id="GGN62877.1"/>
    </source>
</evidence>
<dbReference type="InterPro" id="IPR036876">
    <property type="entry name" value="UVR_dom_sf"/>
</dbReference>
<dbReference type="Pfam" id="PF02151">
    <property type="entry name" value="UVR"/>
    <property type="match status" value="1"/>
</dbReference>
<keyword evidence="1" id="KW-0175">Coiled coil</keyword>
<dbReference type="SUPFAM" id="SSF46600">
    <property type="entry name" value="C-terminal UvrC-binding domain of UvrB"/>
    <property type="match status" value="1"/>
</dbReference>
<proteinExistence type="predicted"/>
<dbReference type="GO" id="GO:0016301">
    <property type="term" value="F:kinase activity"/>
    <property type="evidence" value="ECO:0007669"/>
    <property type="project" value="UniProtKB-KW"/>
</dbReference>
<gene>
    <name evidence="3" type="primary">mcsA</name>
    <name evidence="3" type="ORF">GCM10007971_29260</name>
</gene>
<dbReference type="PANTHER" id="PTHR38430">
    <property type="entry name" value="PROTEIN-ARGININE KINASE ACTIVATOR PROTEIN"/>
    <property type="match status" value="1"/>
</dbReference>
<dbReference type="InterPro" id="IPR001943">
    <property type="entry name" value="UVR_dom"/>
</dbReference>
<dbReference type="Gene3D" id="4.10.860.10">
    <property type="entry name" value="UVR domain"/>
    <property type="match status" value="1"/>
</dbReference>
<reference evidence="3" key="2">
    <citation type="submission" date="2020-09" db="EMBL/GenBank/DDBJ databases">
        <authorList>
            <person name="Sun Q."/>
            <person name="Ohkuma M."/>
        </authorList>
    </citation>
    <scope>NUCLEOTIDE SEQUENCE</scope>
    <source>
        <strain evidence="3">JCM 17251</strain>
    </source>
</reference>
<dbReference type="PIRSF" id="PIRSF015034">
    <property type="entry name" value="YacH"/>
    <property type="match status" value="1"/>
</dbReference>
<name>A0A918D3S1_9BACI</name>
<keyword evidence="4" id="KW-1185">Reference proteome</keyword>
<feature type="coiled-coil region" evidence="1">
    <location>
        <begin position="134"/>
        <end position="173"/>
    </location>
</feature>
<dbReference type="GO" id="GO:1990170">
    <property type="term" value="P:stress response to cadmium ion"/>
    <property type="evidence" value="ECO:0007669"/>
    <property type="project" value="TreeGrafter"/>
</dbReference>
<feature type="domain" description="UVR" evidence="2">
    <location>
        <begin position="138"/>
        <end position="173"/>
    </location>
</feature>
<dbReference type="PROSITE" id="PS50151">
    <property type="entry name" value="UVR"/>
    <property type="match status" value="1"/>
</dbReference>
<protein>
    <submittedName>
        <fullName evidence="3">Protein-arginine kinase activator protein</fullName>
    </submittedName>
</protein>
<dbReference type="GO" id="GO:0046870">
    <property type="term" value="F:cadmium ion binding"/>
    <property type="evidence" value="ECO:0007669"/>
    <property type="project" value="TreeGrafter"/>
</dbReference>
<organism evidence="3 4">
    <name type="scientific">Oceanobacillus indicireducens</name>
    <dbReference type="NCBI Taxonomy" id="1004261"/>
    <lineage>
        <taxon>Bacteria</taxon>
        <taxon>Bacillati</taxon>
        <taxon>Bacillota</taxon>
        <taxon>Bacilli</taxon>
        <taxon>Bacillales</taxon>
        <taxon>Bacillaceae</taxon>
        <taxon>Oceanobacillus</taxon>
    </lineage>
</organism>